<gene>
    <name evidence="1" type="ORF">NIES2119_02530</name>
</gene>
<dbReference type="EMBL" id="MRCE01000002">
    <property type="protein sequence ID" value="OKH40508.1"/>
    <property type="molecule type" value="Genomic_DNA"/>
</dbReference>
<reference evidence="1 2" key="1">
    <citation type="submission" date="2016-11" db="EMBL/GenBank/DDBJ databases">
        <title>Draft Genome Sequences of Nine Cyanobacterial Strains from Diverse Habitats.</title>
        <authorList>
            <person name="Zhu T."/>
            <person name="Hou S."/>
            <person name="Lu X."/>
            <person name="Hess W.R."/>
        </authorList>
    </citation>
    <scope>NUCLEOTIDE SEQUENCE [LARGE SCALE GENOMIC DNA]</scope>
    <source>
        <strain evidence="1 2">IAM M-71</strain>
    </source>
</reference>
<dbReference type="STRING" id="454136.NIES2119_02530"/>
<name>A0A1U7IST3_9CYAN</name>
<evidence type="ECO:0000313" key="2">
    <source>
        <dbReference type="Proteomes" id="UP000185860"/>
    </source>
</evidence>
<comment type="caution">
    <text evidence="1">The sequence shown here is derived from an EMBL/GenBank/DDBJ whole genome shotgun (WGS) entry which is preliminary data.</text>
</comment>
<dbReference type="AlphaFoldDB" id="A0A1U7IST3"/>
<evidence type="ECO:0000313" key="1">
    <source>
        <dbReference type="EMBL" id="OKH40508.1"/>
    </source>
</evidence>
<proteinExistence type="predicted"/>
<dbReference type="Proteomes" id="UP000185860">
    <property type="component" value="Unassembled WGS sequence"/>
</dbReference>
<protein>
    <submittedName>
        <fullName evidence="1">Uncharacterized protein</fullName>
    </submittedName>
</protein>
<sequence length="129" mass="14877">MKSSLNHLVSQVINTTLGALTLMLFFSSPLLANNVPQQITNGLYRSSSQDFFEQGKRQFDKEIEILIQQLLIEPESLLNISDEVQIKEQKLENLDVLSDNLINNSNRRKSYVERNDGNFSLQIRRYLGF</sequence>
<accession>A0A1U7IST3</accession>
<dbReference type="OrthoDB" id="461091at2"/>
<dbReference type="RefSeq" id="WP_073591889.1">
    <property type="nucleotide sequence ID" value="NZ_MRCE01000002.1"/>
</dbReference>
<organism evidence="1 2">
    <name type="scientific">[Phormidium ambiguum] IAM M-71</name>
    <dbReference type="NCBI Taxonomy" id="454136"/>
    <lineage>
        <taxon>Bacteria</taxon>
        <taxon>Bacillati</taxon>
        <taxon>Cyanobacteriota</taxon>
        <taxon>Cyanophyceae</taxon>
        <taxon>Oscillatoriophycideae</taxon>
        <taxon>Aerosakkonematales</taxon>
        <taxon>Aerosakkonemataceae</taxon>
        <taxon>Floridanema</taxon>
    </lineage>
</organism>